<dbReference type="InterPro" id="IPR009056">
    <property type="entry name" value="Cyt_c-like_dom"/>
</dbReference>
<evidence type="ECO:0000256" key="5">
    <source>
        <dbReference type="SAM" id="SignalP"/>
    </source>
</evidence>
<dbReference type="SUPFAM" id="SSF46626">
    <property type="entry name" value="Cytochrome c"/>
    <property type="match status" value="1"/>
</dbReference>
<feature type="signal peptide" evidence="5">
    <location>
        <begin position="1"/>
        <end position="20"/>
    </location>
</feature>
<dbReference type="PROSITE" id="PS51007">
    <property type="entry name" value="CYTC"/>
    <property type="match status" value="1"/>
</dbReference>
<feature type="domain" description="Cytochrome c" evidence="6">
    <location>
        <begin position="23"/>
        <end position="110"/>
    </location>
</feature>
<dbReference type="InterPro" id="IPR036909">
    <property type="entry name" value="Cyt_c-like_dom_sf"/>
</dbReference>
<accession>A0ABQ5PV02</accession>
<keyword evidence="3 4" id="KW-0408">Iron</keyword>
<dbReference type="Gene3D" id="1.10.760.10">
    <property type="entry name" value="Cytochrome c-like domain"/>
    <property type="match status" value="1"/>
</dbReference>
<dbReference type="Proteomes" id="UP001165044">
    <property type="component" value="Unassembled WGS sequence"/>
</dbReference>
<keyword evidence="5" id="KW-0732">Signal</keyword>
<evidence type="ECO:0000313" key="8">
    <source>
        <dbReference type="Proteomes" id="UP001165044"/>
    </source>
</evidence>
<keyword evidence="1 4" id="KW-0349">Heme</keyword>
<dbReference type="RefSeq" id="WP_285606270.1">
    <property type="nucleotide sequence ID" value="NZ_BSDC01000001.1"/>
</dbReference>
<sequence>MRIVPTLPLLLLAASLGAQTPLKSVDELRAFFAQNCVKCHGPDGSAHAADGKKLGGFDFTDAKKAAKETDADMVKTIRKGIFFGMVMPSFKDRLTEADAALLVKEVLRKAEKGKAIAP</sequence>
<dbReference type="EMBL" id="BSDC01000001">
    <property type="protein sequence ID" value="GLH66189.1"/>
    <property type="molecule type" value="Genomic_DNA"/>
</dbReference>
<evidence type="ECO:0000259" key="6">
    <source>
        <dbReference type="PROSITE" id="PS51007"/>
    </source>
</evidence>
<proteinExistence type="predicted"/>
<dbReference type="Pfam" id="PF13442">
    <property type="entry name" value="Cytochrome_CBB3"/>
    <property type="match status" value="1"/>
</dbReference>
<evidence type="ECO:0000313" key="7">
    <source>
        <dbReference type="EMBL" id="GLH66189.1"/>
    </source>
</evidence>
<feature type="chain" id="PRO_5045317741" description="Cytochrome c domain-containing protein" evidence="5">
    <location>
        <begin position="21"/>
        <end position="118"/>
    </location>
</feature>
<evidence type="ECO:0000256" key="3">
    <source>
        <dbReference type="ARBA" id="ARBA00023004"/>
    </source>
</evidence>
<reference evidence="7" key="1">
    <citation type="journal article" date="2023" name="Antonie Van Leeuwenhoek">
        <title>Mesoterricola silvestris gen. nov., sp. nov., Mesoterricola sediminis sp. nov., Geothrix oryzae sp. nov., Geothrix edaphica sp. nov., Geothrix rubra sp. nov., and Geothrix limicola sp. nov., six novel members of Acidobacteriota isolated from soils.</title>
        <authorList>
            <person name="Itoh H."/>
            <person name="Sugisawa Y."/>
            <person name="Mise K."/>
            <person name="Xu Z."/>
            <person name="Kuniyasu M."/>
            <person name="Ushijima N."/>
            <person name="Kawano K."/>
            <person name="Kobayashi E."/>
            <person name="Shiratori Y."/>
            <person name="Masuda Y."/>
            <person name="Senoo K."/>
        </authorList>
    </citation>
    <scope>NUCLEOTIDE SEQUENCE</scope>
    <source>
        <strain evidence="7">Red802</strain>
    </source>
</reference>
<keyword evidence="2 4" id="KW-0479">Metal-binding</keyword>
<gene>
    <name evidence="7" type="ORF">GETHED_05530</name>
</gene>
<name>A0ABQ5PV02_9BACT</name>
<evidence type="ECO:0000256" key="2">
    <source>
        <dbReference type="ARBA" id="ARBA00022723"/>
    </source>
</evidence>
<evidence type="ECO:0000256" key="1">
    <source>
        <dbReference type="ARBA" id="ARBA00022617"/>
    </source>
</evidence>
<comment type="caution">
    <text evidence="7">The sequence shown here is derived from an EMBL/GenBank/DDBJ whole genome shotgun (WGS) entry which is preliminary data.</text>
</comment>
<evidence type="ECO:0000256" key="4">
    <source>
        <dbReference type="PROSITE-ProRule" id="PRU00433"/>
    </source>
</evidence>
<keyword evidence="8" id="KW-1185">Reference proteome</keyword>
<organism evidence="7 8">
    <name type="scientific">Geothrix edaphica</name>
    <dbReference type="NCBI Taxonomy" id="2927976"/>
    <lineage>
        <taxon>Bacteria</taxon>
        <taxon>Pseudomonadati</taxon>
        <taxon>Acidobacteriota</taxon>
        <taxon>Holophagae</taxon>
        <taxon>Holophagales</taxon>
        <taxon>Holophagaceae</taxon>
        <taxon>Geothrix</taxon>
    </lineage>
</organism>
<protein>
    <recommendedName>
        <fullName evidence="6">Cytochrome c domain-containing protein</fullName>
    </recommendedName>
</protein>